<feature type="compositionally biased region" description="Pro residues" evidence="2">
    <location>
        <begin position="791"/>
        <end position="802"/>
    </location>
</feature>
<gene>
    <name evidence="3" type="ORF">TWF481_011008</name>
</gene>
<feature type="region of interest" description="Disordered" evidence="2">
    <location>
        <begin position="435"/>
        <end position="466"/>
    </location>
</feature>
<keyword evidence="1" id="KW-0175">Coiled coil</keyword>
<dbReference type="EMBL" id="JAVHJL010000008">
    <property type="protein sequence ID" value="KAK6498417.1"/>
    <property type="molecule type" value="Genomic_DNA"/>
</dbReference>
<feature type="region of interest" description="Disordered" evidence="2">
    <location>
        <begin position="874"/>
        <end position="907"/>
    </location>
</feature>
<feature type="compositionally biased region" description="Polar residues" evidence="2">
    <location>
        <begin position="879"/>
        <end position="896"/>
    </location>
</feature>
<feature type="compositionally biased region" description="Polar residues" evidence="2">
    <location>
        <begin position="351"/>
        <end position="360"/>
    </location>
</feature>
<feature type="compositionally biased region" description="Low complexity" evidence="2">
    <location>
        <begin position="435"/>
        <end position="449"/>
    </location>
</feature>
<feature type="region of interest" description="Disordered" evidence="2">
    <location>
        <begin position="774"/>
        <end position="809"/>
    </location>
</feature>
<dbReference type="AlphaFoldDB" id="A0AAV9VY51"/>
<sequence>MDQSLSDSESVSEDTTPRIHTPPSPRPPVAPAPTPEPEPPEPPRPPQWDIQQINPNFAQTSSFSFVSPPKSNPDIGPKLPPISSHRSFSYKKPPPPYYDHRRPKMPAKTPSDEPKSDIDRRLHQILSTTLVSQKYAATFRQQQVCTQPSSRTYSYDDADDDGILRIAIDAEQRLKDVMDSCNSCETLGDQISKIVHGQCVELFRIRCDGGVNGERQIQGVELDLRQIIKKSEPQQVISESQSARMKLLEARMRGTDSSMANTEGDNLWIEDNGAEDLGSLTLIEGIKSLAEKYQDQDGDKRRRLSTEGEATVVSGPRTSAEAKSNEAEKKDDKSRAQALIPNKPVPLIQPRNRNSKQGPSVQMMPQPKKSKKNKKKDKKKKGDKEEEEVLDIAKIIGPMQPVTIYDAPSGGDLSLRNPQTAWAQRQGDELTITQRGEQQQPTQQTLFSTNNSSDPPQKFYDHRLDSEREKYRNLYSVQPPRERPRTNVFILYSTEDEKASPHHRTDIFAPLGHGDAAAKPMIGSTDLIEADDNAPHNQGSDLNSQNNRGPWSQVGIEGSKIQVDQQGIPRTHEDINQEIATAMHALRIEDPSNRNVGLETTLDVLRRDQERVSAEINRLLEAQEKTKEQDREVDRLLAESNIPPVKYKITQPGQDFSLSQTLDDLIDLGAQNAPSFEPRSSDQEVYGRVASTAMHMPSDGCRQPTQQQMQDWLDSITSSSTPTISTGGSESDIGEKLSQMGSSNLESGYDTKGPTMPEEAMISLPETFKPALRYPPGLEPKPTTAPLTEDPLPPLPPLPQPGPSQDMNTVKPLFERLGDEFQRLDKSVTRKGGKKQKIKSGIVKKEWTSELNAEFEESSVKGITGQLSGAQGTVAGIIDNSSNGSGLSTPEEQQAQPAPIKVVDTSVGTKADIKPEAFRIPETEFTIQSSLAINTDAPRPQIPGTPLRLNVPPSTPLKSILKKSSQFTKPTGAGSTVVTPSKQECVVGQRPEAQRRLVATTGQLYASLPFPDTPFTSRINTVDEEFLNLPKHPPNEESEPEPLKLIDKQRYQIAMSNPSELPGFMEAANFPVAKVESETEESEEETEEEKAVRRAIKGKAVDRDYWSGHDYRFYAPPPPSDDEGLEGTPPEEGESHEAIYRAFLEEERRYILEKDAELAVAAAALGARRLGEKDVTTPADAPEESSEPLNKVCSTGQAAKDPAPLPTVVPGEEEEDPFAPAEERAKF</sequence>
<reference evidence="3 4" key="1">
    <citation type="submission" date="2023-08" db="EMBL/GenBank/DDBJ databases">
        <authorList>
            <person name="Palmer J.M."/>
        </authorList>
    </citation>
    <scope>NUCLEOTIDE SEQUENCE [LARGE SCALE GENOMIC DNA]</scope>
    <source>
        <strain evidence="3 4">TWF481</strain>
    </source>
</reference>
<keyword evidence="4" id="KW-1185">Reference proteome</keyword>
<proteinExistence type="predicted"/>
<feature type="coiled-coil region" evidence="1">
    <location>
        <begin position="602"/>
        <end position="639"/>
    </location>
</feature>
<comment type="caution">
    <text evidence="3">The sequence shown here is derived from an EMBL/GenBank/DDBJ whole genome shotgun (WGS) entry which is preliminary data.</text>
</comment>
<accession>A0AAV9VY51</accession>
<feature type="region of interest" description="Disordered" evidence="2">
    <location>
        <begin position="528"/>
        <end position="550"/>
    </location>
</feature>
<feature type="compositionally biased region" description="Basic residues" evidence="2">
    <location>
        <begin position="368"/>
        <end position="381"/>
    </location>
</feature>
<dbReference type="Proteomes" id="UP001370758">
    <property type="component" value="Unassembled WGS sequence"/>
</dbReference>
<evidence type="ECO:0000313" key="3">
    <source>
        <dbReference type="EMBL" id="KAK6498417.1"/>
    </source>
</evidence>
<feature type="compositionally biased region" description="Acidic residues" evidence="2">
    <location>
        <begin position="1078"/>
        <end position="1088"/>
    </location>
</feature>
<evidence type="ECO:0000313" key="4">
    <source>
        <dbReference type="Proteomes" id="UP001370758"/>
    </source>
</evidence>
<feature type="compositionally biased region" description="Polar residues" evidence="2">
    <location>
        <begin position="535"/>
        <end position="550"/>
    </location>
</feature>
<feature type="compositionally biased region" description="Basic and acidic residues" evidence="2">
    <location>
        <begin position="293"/>
        <end position="306"/>
    </location>
</feature>
<feature type="compositionally biased region" description="Pro residues" evidence="2">
    <location>
        <begin position="20"/>
        <end position="46"/>
    </location>
</feature>
<feature type="region of interest" description="Disordered" evidence="2">
    <location>
        <begin position="293"/>
        <end position="387"/>
    </location>
</feature>
<organism evidence="3 4">
    <name type="scientific">Arthrobotrys musiformis</name>
    <dbReference type="NCBI Taxonomy" id="47236"/>
    <lineage>
        <taxon>Eukaryota</taxon>
        <taxon>Fungi</taxon>
        <taxon>Dikarya</taxon>
        <taxon>Ascomycota</taxon>
        <taxon>Pezizomycotina</taxon>
        <taxon>Orbiliomycetes</taxon>
        <taxon>Orbiliales</taxon>
        <taxon>Orbiliaceae</taxon>
        <taxon>Arthrobotrys</taxon>
    </lineage>
</organism>
<feature type="region of interest" description="Disordered" evidence="2">
    <location>
        <begin position="1"/>
        <end position="116"/>
    </location>
</feature>
<evidence type="ECO:0000256" key="1">
    <source>
        <dbReference type="SAM" id="Coils"/>
    </source>
</evidence>
<evidence type="ECO:0000256" key="2">
    <source>
        <dbReference type="SAM" id="MobiDB-lite"/>
    </source>
</evidence>
<feature type="compositionally biased region" description="Polar residues" evidence="2">
    <location>
        <begin position="49"/>
        <end position="65"/>
    </location>
</feature>
<feature type="compositionally biased region" description="Low complexity" evidence="2">
    <location>
        <begin position="719"/>
        <end position="731"/>
    </location>
</feature>
<feature type="compositionally biased region" description="Acidic residues" evidence="2">
    <location>
        <begin position="1120"/>
        <end position="1132"/>
    </location>
</feature>
<feature type="compositionally biased region" description="Basic and acidic residues" evidence="2">
    <location>
        <begin position="323"/>
        <end position="335"/>
    </location>
</feature>
<feature type="region of interest" description="Disordered" evidence="2">
    <location>
        <begin position="1166"/>
        <end position="1227"/>
    </location>
</feature>
<feature type="region of interest" description="Disordered" evidence="2">
    <location>
        <begin position="934"/>
        <end position="956"/>
    </location>
</feature>
<feature type="region of interest" description="Disordered" evidence="2">
    <location>
        <begin position="1074"/>
        <end position="1094"/>
    </location>
</feature>
<feature type="region of interest" description="Disordered" evidence="2">
    <location>
        <begin position="719"/>
        <end position="753"/>
    </location>
</feature>
<feature type="region of interest" description="Disordered" evidence="2">
    <location>
        <begin position="1108"/>
        <end position="1137"/>
    </location>
</feature>
<protein>
    <submittedName>
        <fullName evidence="3">Uncharacterized protein</fullName>
    </submittedName>
</protein>
<name>A0AAV9VY51_9PEZI</name>